<dbReference type="KEGG" id="orz:FNH13_14285"/>
<dbReference type="RefSeq" id="WP_143784041.1">
    <property type="nucleotide sequence ID" value="NZ_CP041616.1"/>
</dbReference>
<reference evidence="2 3" key="1">
    <citation type="submission" date="2019-07" db="EMBL/GenBank/DDBJ databases">
        <title>complete genome sequencing of Ornithinimicrobium sp. H23M54.</title>
        <authorList>
            <person name="Bae J.-W."/>
            <person name="Lee S.-Y."/>
        </authorList>
    </citation>
    <scope>NUCLEOTIDE SEQUENCE [LARGE SCALE GENOMIC DNA]</scope>
    <source>
        <strain evidence="2 3">H23M54</strain>
    </source>
</reference>
<gene>
    <name evidence="2" type="ORF">FNH13_14285</name>
</gene>
<sequence>MRVTVLRAHTRWTRIRRAVLAFLATAVVGGILWYINVLRYDLTTAIVIALAIGAVITLLTWVMSEESPRLKAAYWFNPLRQESVRPAPLDYRMLRLRRDLRDATERNDRTDEIFPIVRALAAERLQSIHAIDLDTDPEAARQVMHPDLIKYLSKPPSGTAKRSKRDINRALDRIEEL</sequence>
<keyword evidence="1" id="KW-0812">Transmembrane</keyword>
<dbReference type="EMBL" id="CP041616">
    <property type="protein sequence ID" value="QDO89354.1"/>
    <property type="molecule type" value="Genomic_DNA"/>
</dbReference>
<evidence type="ECO:0000256" key="1">
    <source>
        <dbReference type="SAM" id="Phobius"/>
    </source>
</evidence>
<feature type="transmembrane region" description="Helical" evidence="1">
    <location>
        <begin position="18"/>
        <end position="36"/>
    </location>
</feature>
<protein>
    <submittedName>
        <fullName evidence="2">Uncharacterized protein</fullName>
    </submittedName>
</protein>
<evidence type="ECO:0000313" key="3">
    <source>
        <dbReference type="Proteomes" id="UP000315395"/>
    </source>
</evidence>
<keyword evidence="3" id="KW-1185">Reference proteome</keyword>
<keyword evidence="1" id="KW-1133">Transmembrane helix</keyword>
<evidence type="ECO:0000313" key="2">
    <source>
        <dbReference type="EMBL" id="QDO89354.1"/>
    </source>
</evidence>
<feature type="transmembrane region" description="Helical" evidence="1">
    <location>
        <begin position="42"/>
        <end position="62"/>
    </location>
</feature>
<organism evidence="2 3">
    <name type="scientific">Ornithinimicrobium ciconiae</name>
    <dbReference type="NCBI Taxonomy" id="2594265"/>
    <lineage>
        <taxon>Bacteria</taxon>
        <taxon>Bacillati</taxon>
        <taxon>Actinomycetota</taxon>
        <taxon>Actinomycetes</taxon>
        <taxon>Micrococcales</taxon>
        <taxon>Ornithinimicrobiaceae</taxon>
        <taxon>Ornithinimicrobium</taxon>
    </lineage>
</organism>
<dbReference type="AlphaFoldDB" id="A0A516GCV3"/>
<proteinExistence type="predicted"/>
<dbReference type="OrthoDB" id="4869691at2"/>
<accession>A0A516GCV3</accession>
<keyword evidence="1" id="KW-0472">Membrane</keyword>
<dbReference type="Proteomes" id="UP000315395">
    <property type="component" value="Chromosome"/>
</dbReference>
<name>A0A516GCV3_9MICO</name>